<accession>A0A9P4IUY0</accession>
<feature type="compositionally biased region" description="Polar residues" evidence="1">
    <location>
        <begin position="62"/>
        <end position="80"/>
    </location>
</feature>
<gene>
    <name evidence="3" type="ORF">K461DRAFT_269883</name>
</gene>
<dbReference type="OrthoDB" id="4991875at2759"/>
<keyword evidence="2" id="KW-0472">Membrane</keyword>
<keyword evidence="4" id="KW-1185">Reference proteome</keyword>
<reference evidence="3" key="1">
    <citation type="journal article" date="2020" name="Stud. Mycol.">
        <title>101 Dothideomycetes genomes: a test case for predicting lifestyles and emergence of pathogens.</title>
        <authorList>
            <person name="Haridas S."/>
            <person name="Albert R."/>
            <person name="Binder M."/>
            <person name="Bloem J."/>
            <person name="Labutti K."/>
            <person name="Salamov A."/>
            <person name="Andreopoulos B."/>
            <person name="Baker S."/>
            <person name="Barry K."/>
            <person name="Bills G."/>
            <person name="Bluhm B."/>
            <person name="Cannon C."/>
            <person name="Castanera R."/>
            <person name="Culley D."/>
            <person name="Daum C."/>
            <person name="Ezra D."/>
            <person name="Gonzalez J."/>
            <person name="Henrissat B."/>
            <person name="Kuo A."/>
            <person name="Liang C."/>
            <person name="Lipzen A."/>
            <person name="Lutzoni F."/>
            <person name="Magnuson J."/>
            <person name="Mondo S."/>
            <person name="Nolan M."/>
            <person name="Ohm R."/>
            <person name="Pangilinan J."/>
            <person name="Park H.-J."/>
            <person name="Ramirez L."/>
            <person name="Alfaro M."/>
            <person name="Sun H."/>
            <person name="Tritt A."/>
            <person name="Yoshinaga Y."/>
            <person name="Zwiers L.-H."/>
            <person name="Turgeon B."/>
            <person name="Goodwin S."/>
            <person name="Spatafora J."/>
            <person name="Crous P."/>
            <person name="Grigoriev I."/>
        </authorList>
    </citation>
    <scope>NUCLEOTIDE SEQUENCE</scope>
    <source>
        <strain evidence="3">CBS 260.36</strain>
    </source>
</reference>
<proteinExistence type="predicted"/>
<feature type="transmembrane region" description="Helical" evidence="2">
    <location>
        <begin position="142"/>
        <end position="164"/>
    </location>
</feature>
<feature type="region of interest" description="Disordered" evidence="1">
    <location>
        <begin position="62"/>
        <end position="83"/>
    </location>
</feature>
<dbReference type="EMBL" id="ML996089">
    <property type="protein sequence ID" value="KAF2150427.1"/>
    <property type="molecule type" value="Genomic_DNA"/>
</dbReference>
<dbReference type="Proteomes" id="UP000799439">
    <property type="component" value="Unassembled WGS sequence"/>
</dbReference>
<evidence type="ECO:0000256" key="2">
    <source>
        <dbReference type="SAM" id="Phobius"/>
    </source>
</evidence>
<keyword evidence="2" id="KW-0812">Transmembrane</keyword>
<evidence type="ECO:0000313" key="3">
    <source>
        <dbReference type="EMBL" id="KAF2150427.1"/>
    </source>
</evidence>
<comment type="caution">
    <text evidence="3">The sequence shown here is derived from an EMBL/GenBank/DDBJ whole genome shotgun (WGS) entry which is preliminary data.</text>
</comment>
<evidence type="ECO:0000313" key="4">
    <source>
        <dbReference type="Proteomes" id="UP000799439"/>
    </source>
</evidence>
<protein>
    <submittedName>
        <fullName evidence="3">Uncharacterized protein</fullName>
    </submittedName>
</protein>
<sequence length="166" mass="17095">MSTTAAPESTSVVTYPLVDFFSTGAYVGSVVDANPTATTLVVNCAPQVVYCKVTDTSVTVGQWAQPTSPPTERTGGSTSAEVPKPTRCVIDDNLAIVPTYTYTRPRYEMFGMEQVPITITAGVEKLASASAAAVTATGHSNAAAGALGVNMSAIGLVALLVAYVTR</sequence>
<evidence type="ECO:0000256" key="1">
    <source>
        <dbReference type="SAM" id="MobiDB-lite"/>
    </source>
</evidence>
<dbReference type="AlphaFoldDB" id="A0A9P4IUY0"/>
<organism evidence="3 4">
    <name type="scientific">Myriangium duriaei CBS 260.36</name>
    <dbReference type="NCBI Taxonomy" id="1168546"/>
    <lineage>
        <taxon>Eukaryota</taxon>
        <taxon>Fungi</taxon>
        <taxon>Dikarya</taxon>
        <taxon>Ascomycota</taxon>
        <taxon>Pezizomycotina</taxon>
        <taxon>Dothideomycetes</taxon>
        <taxon>Dothideomycetidae</taxon>
        <taxon>Myriangiales</taxon>
        <taxon>Myriangiaceae</taxon>
        <taxon>Myriangium</taxon>
    </lineage>
</organism>
<name>A0A9P4IUY0_9PEZI</name>
<keyword evidence="2" id="KW-1133">Transmembrane helix</keyword>